<keyword evidence="4" id="KW-0479">Metal-binding</keyword>
<proteinExistence type="inferred from homology"/>
<protein>
    <submittedName>
        <fullName evidence="9">Pilus assembly protein PilY</fullName>
    </submittedName>
</protein>
<evidence type="ECO:0000256" key="7">
    <source>
        <dbReference type="SAM" id="MobiDB-lite"/>
    </source>
</evidence>
<keyword evidence="5" id="KW-0106">Calcium</keyword>
<gene>
    <name evidence="9" type="ORF">GJV26_05445</name>
</gene>
<keyword evidence="6" id="KW-0281">Fimbrium</keyword>
<dbReference type="Pfam" id="PF05567">
    <property type="entry name" value="T4P_PilY1"/>
    <property type="match status" value="1"/>
</dbReference>
<dbReference type="AlphaFoldDB" id="A0A6I3XGX4"/>
<comment type="subcellular location">
    <subcellularLocation>
        <location evidence="1">Fimbrium</location>
    </subcellularLocation>
</comment>
<keyword evidence="3" id="KW-1029">Fimbrium biogenesis</keyword>
<comment type="similarity">
    <text evidence="2">Belongs to the PilY1 family.</text>
</comment>
<dbReference type="OrthoDB" id="7156875at2"/>
<evidence type="ECO:0000256" key="5">
    <source>
        <dbReference type="ARBA" id="ARBA00022837"/>
    </source>
</evidence>
<dbReference type="RefSeq" id="WP_155707937.1">
    <property type="nucleotide sequence ID" value="NZ_BMWU01000067.1"/>
</dbReference>
<evidence type="ECO:0000256" key="3">
    <source>
        <dbReference type="ARBA" id="ARBA00022558"/>
    </source>
</evidence>
<dbReference type="InterPro" id="IPR008707">
    <property type="entry name" value="B-propeller_PilY1"/>
</dbReference>
<dbReference type="InterPro" id="IPR011047">
    <property type="entry name" value="Quinoprotein_ADH-like_sf"/>
</dbReference>
<evidence type="ECO:0000313" key="9">
    <source>
        <dbReference type="EMBL" id="MUI11928.1"/>
    </source>
</evidence>
<evidence type="ECO:0000256" key="1">
    <source>
        <dbReference type="ARBA" id="ARBA00004561"/>
    </source>
</evidence>
<dbReference type="EMBL" id="WNWM01000002">
    <property type="protein sequence ID" value="MUI11928.1"/>
    <property type="molecule type" value="Genomic_DNA"/>
</dbReference>
<dbReference type="GO" id="GO:0009289">
    <property type="term" value="C:pilus"/>
    <property type="evidence" value="ECO:0007669"/>
    <property type="project" value="UniProtKB-SubCell"/>
</dbReference>
<keyword evidence="10" id="KW-1185">Reference proteome</keyword>
<feature type="region of interest" description="Disordered" evidence="7">
    <location>
        <begin position="1"/>
        <end position="23"/>
    </location>
</feature>
<evidence type="ECO:0000256" key="2">
    <source>
        <dbReference type="ARBA" id="ARBA00008387"/>
    </source>
</evidence>
<comment type="caution">
    <text evidence="9">The sequence shown here is derived from an EMBL/GenBank/DDBJ whole genome shotgun (WGS) entry which is preliminary data.</text>
</comment>
<evidence type="ECO:0000256" key="4">
    <source>
        <dbReference type="ARBA" id="ARBA00022723"/>
    </source>
</evidence>
<evidence type="ECO:0000256" key="6">
    <source>
        <dbReference type="ARBA" id="ARBA00023263"/>
    </source>
</evidence>
<sequence length="760" mass="78458">MMRSPNDIARPPSRGAPGIPHRRGGRIMPRLALVLAPGLILFCAACLPMDGASTPPVAIDDAPAATACDPGRIVQGPALAVPAAQLQPYGSVAATDAGVAPADAAVFRMANDLSAASGTLTRAPLVRGEDGAATLLAPQWDAAAVLAATPPAARRIYTLDPGARPPGATVPFEWARLSAAQRAALDRPPGAAEEAHGDGLGADRIAWLRGERALEGGTFRRRAGLLGDAVHSAPLYVGAGANAHGDAAYAAFQARTLRRPGAVYLGANDGMLHAFDADTGAELFAYVPAMLVPALSELPAPGYTHRAWVDGPLGAGEAFIRDAWRSVLVAAPGAGAQGLFALDVTDPAGFDTGLGALWEFTQRDDAAIGNVMQPAQVGRLKLRTRDGVPQYRHFALAGNGLNSYAADGAQGAPHGSLFLLALDKPAAERWRLDTNYYRLDTPPGDPMLPSGLGAPALVADDNGVVRHAYAGDLQGNLWRFDFTRNAPWRTNPALQPVFSARDAAGRPQPITQPPKIVYAEGGGYLVLFGTGSLYGRAERDPARFAPQSYYAIHDDPAAPPPAAPPGRADLLERRLEGRAGDADFAVAGRLAPIGAGGRARGWFLDFAGGTDAGTGSGERSIAAGAIVDGKLVFTTVVPGADACADSASRLYVLDTLAGLPVDGGGTASARGVTGLLMPEPVQGVPLLLPGARQRTPRAPAGRVDVGRTTAIVPFGPASGMPLAGASSSATWPAGRLAWREVANWHQLHRAAAALSPRGQR</sequence>
<dbReference type="Proteomes" id="UP000431684">
    <property type="component" value="Unassembled WGS sequence"/>
</dbReference>
<reference evidence="9 10" key="1">
    <citation type="submission" date="2019-11" db="EMBL/GenBank/DDBJ databases">
        <title>Draft Genome Sequences of Six Type Strains of the Genus Massilia.</title>
        <authorList>
            <person name="Miess H."/>
            <person name="Frediansyah A."/>
            <person name="Goeker M."/>
            <person name="Gross H."/>
        </authorList>
    </citation>
    <scope>NUCLEOTIDE SEQUENCE [LARGE SCALE GENOMIC DNA]</scope>
    <source>
        <strain evidence="9 10">DSM 17513</strain>
    </source>
</reference>
<evidence type="ECO:0000259" key="8">
    <source>
        <dbReference type="Pfam" id="PF05567"/>
    </source>
</evidence>
<feature type="domain" description="PilY1 beta-propeller" evidence="8">
    <location>
        <begin position="226"/>
        <end position="556"/>
    </location>
</feature>
<dbReference type="SUPFAM" id="SSF50998">
    <property type="entry name" value="Quinoprotein alcohol dehydrogenase-like"/>
    <property type="match status" value="2"/>
</dbReference>
<dbReference type="GO" id="GO:0046872">
    <property type="term" value="F:metal ion binding"/>
    <property type="evidence" value="ECO:0007669"/>
    <property type="project" value="UniProtKB-KW"/>
</dbReference>
<accession>A0A6I3XGX4</accession>
<name>A0A6I3XGX4_9BURK</name>
<organism evidence="9 10">
    <name type="scientific">Pseudoduganella dura</name>
    <dbReference type="NCBI Taxonomy" id="321982"/>
    <lineage>
        <taxon>Bacteria</taxon>
        <taxon>Pseudomonadati</taxon>
        <taxon>Pseudomonadota</taxon>
        <taxon>Betaproteobacteria</taxon>
        <taxon>Burkholderiales</taxon>
        <taxon>Oxalobacteraceae</taxon>
        <taxon>Telluria group</taxon>
        <taxon>Pseudoduganella</taxon>
    </lineage>
</organism>
<evidence type="ECO:0000313" key="10">
    <source>
        <dbReference type="Proteomes" id="UP000431684"/>
    </source>
</evidence>